<gene>
    <name evidence="4" type="ORF">JIN78_04410</name>
</gene>
<evidence type="ECO:0000313" key="5">
    <source>
        <dbReference type="Proteomes" id="UP000604083"/>
    </source>
</evidence>
<dbReference type="GO" id="GO:0000160">
    <property type="term" value="P:phosphorelay signal transduction system"/>
    <property type="evidence" value="ECO:0007669"/>
    <property type="project" value="InterPro"/>
</dbReference>
<keyword evidence="1 2" id="KW-0597">Phosphoprotein</keyword>
<dbReference type="RefSeq" id="WP_200390727.1">
    <property type="nucleotide sequence ID" value="NZ_JAENIO010000007.1"/>
</dbReference>
<feature type="modified residue" description="4-aspartylphosphate" evidence="2">
    <location>
        <position position="64"/>
    </location>
</feature>
<evidence type="ECO:0000313" key="4">
    <source>
        <dbReference type="EMBL" id="MBK1833295.1"/>
    </source>
</evidence>
<dbReference type="InterPro" id="IPR011006">
    <property type="entry name" value="CheY-like_superfamily"/>
</dbReference>
<dbReference type="PANTHER" id="PTHR44591">
    <property type="entry name" value="STRESS RESPONSE REGULATOR PROTEIN 1"/>
    <property type="match status" value="1"/>
</dbReference>
<sequence length="380" mass="41073">MSETNATSSLKDYYVLFVDDEEKTQRAFSRLFGGEFKILLAGDGAEGFEIFKERQDEIGVIVTDQKMPRQTGVQFLAKVAEMNNDVVRILSTAYAELDAAVAGVNEGGIYRYVTKPWDVPELEITLRRAMELFLLRKEQAVQRTSGTLDIDQLIFNQRVTGLAFNQAANAESVPPAYSSGTTVFLGMLGWQGLGDGEPVDWTGRYLAMKDFFQAVYRETSENLAGRSELDWSRPTPPTAAIEAAAVGCTGLSVETGDRKGNWPGPAPQLAETLRPLMLAFSQLIARLPDGACDVIPDGDIVDFRFSGVPLKDGQLLLASDPEGTPVLASLLGACLQVASAGGHLSLVPSHNGLHLRLEFEEGAAEEDAGLLAVQQLAANS</sequence>
<dbReference type="SUPFAM" id="SSF52172">
    <property type="entry name" value="CheY-like"/>
    <property type="match status" value="1"/>
</dbReference>
<dbReference type="EMBL" id="JAENIO010000007">
    <property type="protein sequence ID" value="MBK1833295.1"/>
    <property type="molecule type" value="Genomic_DNA"/>
</dbReference>
<comment type="caution">
    <text evidence="4">The sequence shown here is derived from an EMBL/GenBank/DDBJ whole genome shotgun (WGS) entry which is preliminary data.</text>
</comment>
<dbReference type="Proteomes" id="UP000604083">
    <property type="component" value="Unassembled WGS sequence"/>
</dbReference>
<dbReference type="InterPro" id="IPR050595">
    <property type="entry name" value="Bact_response_regulator"/>
</dbReference>
<evidence type="ECO:0000259" key="3">
    <source>
        <dbReference type="PROSITE" id="PS50110"/>
    </source>
</evidence>
<keyword evidence="5" id="KW-1185">Reference proteome</keyword>
<dbReference type="Pfam" id="PF00072">
    <property type="entry name" value="Response_reg"/>
    <property type="match status" value="1"/>
</dbReference>
<feature type="domain" description="Response regulatory" evidence="3">
    <location>
        <begin position="14"/>
        <end position="130"/>
    </location>
</feature>
<dbReference type="CDD" id="cd17569">
    <property type="entry name" value="REC_HupR-like"/>
    <property type="match status" value="1"/>
</dbReference>
<evidence type="ECO:0000256" key="1">
    <source>
        <dbReference type="ARBA" id="ARBA00022553"/>
    </source>
</evidence>
<dbReference type="InterPro" id="IPR001789">
    <property type="entry name" value="Sig_transdc_resp-reg_receiver"/>
</dbReference>
<organism evidence="4 5">
    <name type="scientific">Roseibacillus ishigakijimensis</name>
    <dbReference type="NCBI Taxonomy" id="454146"/>
    <lineage>
        <taxon>Bacteria</taxon>
        <taxon>Pseudomonadati</taxon>
        <taxon>Verrucomicrobiota</taxon>
        <taxon>Verrucomicrobiia</taxon>
        <taxon>Verrucomicrobiales</taxon>
        <taxon>Verrucomicrobiaceae</taxon>
        <taxon>Roseibacillus</taxon>
    </lineage>
</organism>
<protein>
    <submittedName>
        <fullName evidence="4">Response regulator</fullName>
    </submittedName>
</protein>
<dbReference type="AlphaFoldDB" id="A0A934RS94"/>
<evidence type="ECO:0000256" key="2">
    <source>
        <dbReference type="PROSITE-ProRule" id="PRU00169"/>
    </source>
</evidence>
<proteinExistence type="predicted"/>
<reference evidence="4" key="1">
    <citation type="submission" date="2021-01" db="EMBL/GenBank/DDBJ databases">
        <title>Modified the classification status of verrucomicrobia.</title>
        <authorList>
            <person name="Feng X."/>
        </authorList>
    </citation>
    <scope>NUCLEOTIDE SEQUENCE</scope>
    <source>
        <strain evidence="4">KCTC 12986</strain>
    </source>
</reference>
<dbReference type="PANTHER" id="PTHR44591:SF19">
    <property type="entry name" value="TWO-COMPONENT RESPONSE REGULATOR-RELATED"/>
    <property type="match status" value="1"/>
</dbReference>
<dbReference type="PROSITE" id="PS50110">
    <property type="entry name" value="RESPONSE_REGULATORY"/>
    <property type="match status" value="1"/>
</dbReference>
<dbReference type="Gene3D" id="3.40.50.2300">
    <property type="match status" value="1"/>
</dbReference>
<name>A0A934RS94_9BACT</name>
<dbReference type="SMART" id="SM00448">
    <property type="entry name" value="REC"/>
    <property type="match status" value="1"/>
</dbReference>
<accession>A0A934RS94</accession>